<dbReference type="PRINTS" id="PR00909">
    <property type="entry name" value="SPERMDNBNDNG"/>
</dbReference>
<reference evidence="5 6" key="1">
    <citation type="journal article" date="2020" name="Insects">
        <title>Bacteria Belonging to Pseudomonas typographi sp. nov. from the Bark Beetle Ips typographus Have Genomic Potential to Aid in the Host Ecology.</title>
        <authorList>
            <person name="Peral-Aranega E."/>
            <person name="Saati-Santamaria Z."/>
            <person name="Kolarik M."/>
            <person name="Rivas R."/>
            <person name="Garcia-Fraile P."/>
        </authorList>
    </citation>
    <scope>NUCLEOTIDE SEQUENCE [LARGE SCALE GENOMIC DNA]</scope>
    <source>
        <strain evidence="5 6">CA3A</strain>
    </source>
</reference>
<dbReference type="Proteomes" id="UP000805841">
    <property type="component" value="Unassembled WGS sequence"/>
</dbReference>
<keyword evidence="4" id="KW-0574">Periplasm</keyword>
<comment type="caution">
    <text evidence="5">The sequence shown here is derived from an EMBL/GenBank/DDBJ whole genome shotgun (WGS) entry which is preliminary data.</text>
</comment>
<dbReference type="PANTHER" id="PTHR30222:SF17">
    <property type="entry name" value="SPERMIDINE_PUTRESCINE-BINDING PERIPLASMIC PROTEIN"/>
    <property type="match status" value="1"/>
</dbReference>
<evidence type="ECO:0000313" key="5">
    <source>
        <dbReference type="EMBL" id="MBD1598234.1"/>
    </source>
</evidence>
<dbReference type="SUPFAM" id="SSF53850">
    <property type="entry name" value="Periplasmic binding protein-like II"/>
    <property type="match status" value="1"/>
</dbReference>
<proteinExistence type="predicted"/>
<dbReference type="InterPro" id="IPR019546">
    <property type="entry name" value="TAT_signal_bac_arc"/>
</dbReference>
<dbReference type="PANTHER" id="PTHR30222">
    <property type="entry name" value="SPERMIDINE/PUTRESCINE-BINDING PERIPLASMIC PROTEIN"/>
    <property type="match status" value="1"/>
</dbReference>
<keyword evidence="2" id="KW-0813">Transport</keyword>
<protein>
    <submittedName>
        <fullName evidence="5">Spermidine/putrescine ABC transporter substrate-binding protein</fullName>
    </submittedName>
</protein>
<dbReference type="Pfam" id="PF13416">
    <property type="entry name" value="SBP_bac_8"/>
    <property type="match status" value="1"/>
</dbReference>
<accession>A0ABR7YYE4</accession>
<evidence type="ECO:0000313" key="6">
    <source>
        <dbReference type="Proteomes" id="UP000805841"/>
    </source>
</evidence>
<organism evidence="5 6">
    <name type="scientific">Pseudomonas typographi</name>
    <dbReference type="NCBI Taxonomy" id="2715964"/>
    <lineage>
        <taxon>Bacteria</taxon>
        <taxon>Pseudomonadati</taxon>
        <taxon>Pseudomonadota</taxon>
        <taxon>Gammaproteobacteria</taxon>
        <taxon>Pseudomonadales</taxon>
        <taxon>Pseudomonadaceae</taxon>
        <taxon>Pseudomonas</taxon>
    </lineage>
</organism>
<keyword evidence="6" id="KW-1185">Reference proteome</keyword>
<evidence type="ECO:0000256" key="3">
    <source>
        <dbReference type="ARBA" id="ARBA00022729"/>
    </source>
</evidence>
<dbReference type="RefSeq" id="WP_190418381.1">
    <property type="nucleotide sequence ID" value="NZ_JAAOCA010000006.1"/>
</dbReference>
<dbReference type="EMBL" id="JAAOCA010000006">
    <property type="protein sequence ID" value="MBD1598234.1"/>
    <property type="molecule type" value="Genomic_DNA"/>
</dbReference>
<dbReference type="InterPro" id="IPR006059">
    <property type="entry name" value="SBP"/>
</dbReference>
<dbReference type="NCBIfam" id="TIGR01409">
    <property type="entry name" value="TAT_signal_seq"/>
    <property type="match status" value="1"/>
</dbReference>
<dbReference type="PROSITE" id="PS51318">
    <property type="entry name" value="TAT"/>
    <property type="match status" value="1"/>
</dbReference>
<evidence type="ECO:0000256" key="2">
    <source>
        <dbReference type="ARBA" id="ARBA00022448"/>
    </source>
</evidence>
<sequence length="369" mass="40086">MDANTFLKLMRSWQNGSMSRRDFLGRSGLGVAAAILAANLPRAQAAPGQLRLETWPNYHSAANLEHFQQSHGVKVVLDVSGSNEEMLGKARDAAGQVDLLVATNYVIASYAAQRLIEPLDLARLPNFDPGSYDARMLAQGKVGSTVYGVPKNWGTTGMVYNARRLAAKPESWKDFWALAKTEGHRRTLVHDYPLTTIGNALKACGFSFNSLAPAELAQAEAVLMDAKPHLLAITSDIQPLLQSGQAWLAMAWTGDATLLHRGDPAMTYVLGSEGGEIWTDFYCIARGSPNKNAAYALIDYVLTPATNKREVLEVGYPCGDRRVDPLLPTELLNDPIMYPAAEALSPLEYGAAATLTSPRRAEIMARLKA</sequence>
<keyword evidence="3" id="KW-0732">Signal</keyword>
<name>A0ABR7YYE4_9PSED</name>
<evidence type="ECO:0000256" key="1">
    <source>
        <dbReference type="ARBA" id="ARBA00004418"/>
    </source>
</evidence>
<comment type="subcellular location">
    <subcellularLocation>
        <location evidence="1">Periplasm</location>
    </subcellularLocation>
</comment>
<dbReference type="CDD" id="cd13590">
    <property type="entry name" value="PBP2_PotD_PotF_like"/>
    <property type="match status" value="1"/>
</dbReference>
<evidence type="ECO:0000256" key="4">
    <source>
        <dbReference type="ARBA" id="ARBA00022764"/>
    </source>
</evidence>
<gene>
    <name evidence="5" type="ORF">HAQ05_05885</name>
</gene>
<dbReference type="InterPro" id="IPR001188">
    <property type="entry name" value="Sperm_putr-bd"/>
</dbReference>
<dbReference type="Gene3D" id="3.40.190.10">
    <property type="entry name" value="Periplasmic binding protein-like II"/>
    <property type="match status" value="2"/>
</dbReference>
<dbReference type="InterPro" id="IPR006311">
    <property type="entry name" value="TAT_signal"/>
</dbReference>